<dbReference type="RefSeq" id="WP_011655429.1">
    <property type="nucleotide sequence ID" value="NC_008386.1"/>
</dbReference>
<dbReference type="EMBL" id="CP000464">
    <property type="protein sequence ID" value="ABI93373.1"/>
    <property type="molecule type" value="Genomic_DNA"/>
</dbReference>
<geneLocation type="plasmid" evidence="1 2">
    <name>pTB1</name>
</geneLocation>
<evidence type="ECO:0000313" key="2">
    <source>
        <dbReference type="Proteomes" id="UP000007029"/>
    </source>
</evidence>
<evidence type="ECO:0008006" key="3">
    <source>
        <dbReference type="Google" id="ProtNLM"/>
    </source>
</evidence>
<dbReference type="KEGG" id="rde:RD1_A0074"/>
<keyword evidence="1" id="KW-0614">Plasmid</keyword>
<accession>Q07GM6</accession>
<protein>
    <recommendedName>
        <fullName evidence="3">Phosphoadenosine phosphosulphate reductase domain-containing protein</fullName>
    </recommendedName>
</protein>
<proteinExistence type="predicted"/>
<name>Q07GM6_ROSDO</name>
<gene>
    <name evidence="1" type="ordered locus">RD1_A0074</name>
</gene>
<dbReference type="HOGENOM" id="CLU_070815_0_1_5"/>
<dbReference type="AlphaFoldDB" id="Q07GM6"/>
<reference evidence="1 2" key="1">
    <citation type="journal article" date="2007" name="J. Bacteriol.">
        <title>The complete genome sequence of Roseobacter denitrificans reveals a mixotrophic rather than photosynthetic metabolism.</title>
        <authorList>
            <person name="Swingley W.D."/>
            <person name="Sadekar S."/>
            <person name="Mastrian S.D."/>
            <person name="Matthies H.J."/>
            <person name="Hao J."/>
            <person name="Ramos H."/>
            <person name="Acharya C.R."/>
            <person name="Conrad A.L."/>
            <person name="Taylor H.L."/>
            <person name="Dejesa L.C."/>
            <person name="Shah M.K."/>
            <person name="O'huallachain M.E."/>
            <person name="Lince M.T."/>
            <person name="Blankenship R.E."/>
            <person name="Beatty J.T."/>
            <person name="Touchman J.W."/>
        </authorList>
    </citation>
    <scope>NUCLEOTIDE SEQUENCE [LARGE SCALE GENOMIC DNA]</scope>
    <source>
        <strain evidence="2">ATCC 33942 / OCh 114</strain>
        <plasmid evidence="1 2">pTB1</plasmid>
    </source>
</reference>
<evidence type="ECO:0000313" key="1">
    <source>
        <dbReference type="EMBL" id="ABI93373.1"/>
    </source>
</evidence>
<dbReference type="SUPFAM" id="SSF52402">
    <property type="entry name" value="Adenine nucleotide alpha hydrolases-like"/>
    <property type="match status" value="1"/>
</dbReference>
<dbReference type="Proteomes" id="UP000007029">
    <property type="component" value="Plasmid pTB1"/>
</dbReference>
<sequence>MWPGVSEPVEGAHLRVLSLGAGVQSTTLALMAAHGEIGPMPDAAIFADAGWEPAGVMEHLNWLKGANVLPYPIHHVQAIDLRAAITARAAGDEGRFVSIPYFLANGGMGRRQCTNEAKIVPVRREIRRLLGLKPRQHATGFKVEQWIGFSTDEMQRMAVSRDKWITNRFPLIERRMSRGDCHAWLDRHGYPCPPKSACIGCPYRSDERWKQMRDHDPVSFAEAVALDHGLRAGGTNGAMQHQEFMHRSCVPLAEVDFDARTGGAQASFLDQCGGVCGT</sequence>
<keyword evidence="2" id="KW-1185">Reference proteome</keyword>
<organism evidence="1 2">
    <name type="scientific">Roseobacter denitrificans (strain ATCC 33942 / OCh 114)</name>
    <name type="common">Erythrobacter sp. (strain OCh 114)</name>
    <name type="synonym">Roseobacter denitrificans</name>
    <dbReference type="NCBI Taxonomy" id="375451"/>
    <lineage>
        <taxon>Bacteria</taxon>
        <taxon>Pseudomonadati</taxon>
        <taxon>Pseudomonadota</taxon>
        <taxon>Alphaproteobacteria</taxon>
        <taxon>Rhodobacterales</taxon>
        <taxon>Roseobacteraceae</taxon>
        <taxon>Roseobacter</taxon>
    </lineage>
</organism>